<keyword evidence="5" id="KW-0289">Folate biosynthesis</keyword>
<dbReference type="InterPro" id="IPR043132">
    <property type="entry name" value="BCAT-like_C"/>
</dbReference>
<dbReference type="SUPFAM" id="SSF56752">
    <property type="entry name" value="D-aminoacid aminotransferase-like PLP-dependent enzymes"/>
    <property type="match status" value="1"/>
</dbReference>
<name>A0ABQ1PU66_9GAMM</name>
<dbReference type="InterPro" id="IPR001544">
    <property type="entry name" value="Aminotrans_IV"/>
</dbReference>
<dbReference type="InterPro" id="IPR017824">
    <property type="entry name" value="Aminodeoxychorismate_lyase_IV"/>
</dbReference>
<dbReference type="NCBIfam" id="NF004761">
    <property type="entry name" value="PRK06092.1"/>
    <property type="match status" value="1"/>
</dbReference>
<evidence type="ECO:0000256" key="2">
    <source>
        <dbReference type="ARBA" id="ARBA00009320"/>
    </source>
</evidence>
<proteinExistence type="inferred from homology"/>
<dbReference type="CDD" id="cd01559">
    <property type="entry name" value="ADCL_like"/>
    <property type="match status" value="1"/>
</dbReference>
<dbReference type="InterPro" id="IPR043131">
    <property type="entry name" value="BCAT-like_N"/>
</dbReference>
<comment type="catalytic activity">
    <reaction evidence="9">
        <text>4-amino-4-deoxychorismate = 4-aminobenzoate + pyruvate + H(+)</text>
        <dbReference type="Rhea" id="RHEA:16201"/>
        <dbReference type="ChEBI" id="CHEBI:15361"/>
        <dbReference type="ChEBI" id="CHEBI:15378"/>
        <dbReference type="ChEBI" id="CHEBI:17836"/>
        <dbReference type="ChEBI" id="CHEBI:58406"/>
        <dbReference type="EC" id="4.1.3.38"/>
    </reaction>
</comment>
<dbReference type="Pfam" id="PF01063">
    <property type="entry name" value="Aminotran_4"/>
    <property type="match status" value="1"/>
</dbReference>
<gene>
    <name evidence="11" type="ORF">GCM10007418_23830</name>
</gene>
<comment type="subunit">
    <text evidence="3">Homodimer.</text>
</comment>
<comment type="pathway">
    <text evidence="7">Cofactor biosynthesis; tetrahydrofolate biosynthesis; 4-aminobenzoate from chorismate: step 2/2.</text>
</comment>
<dbReference type="PANTHER" id="PTHR42743">
    <property type="entry name" value="AMINO-ACID AMINOTRANSFERASE"/>
    <property type="match status" value="1"/>
</dbReference>
<dbReference type="RefSeq" id="WP_373286446.1">
    <property type="nucleotide sequence ID" value="NZ_BMFF01000004.1"/>
</dbReference>
<accession>A0ABQ1PU66</accession>
<evidence type="ECO:0000256" key="6">
    <source>
        <dbReference type="ARBA" id="ARBA00023239"/>
    </source>
</evidence>
<dbReference type="EC" id="4.1.3.38" evidence="8 10"/>
<dbReference type="InterPro" id="IPR050571">
    <property type="entry name" value="Class-IV_PLP-Dep_Aminotrnsfr"/>
</dbReference>
<dbReference type="InterPro" id="IPR036038">
    <property type="entry name" value="Aminotransferase-like"/>
</dbReference>
<reference evidence="12" key="1">
    <citation type="journal article" date="2019" name="Int. J. Syst. Evol. Microbiol.">
        <title>The Global Catalogue of Microorganisms (GCM) 10K type strain sequencing project: providing services to taxonomists for standard genome sequencing and annotation.</title>
        <authorList>
            <consortium name="The Broad Institute Genomics Platform"/>
            <consortium name="The Broad Institute Genome Sequencing Center for Infectious Disease"/>
            <person name="Wu L."/>
            <person name="Ma J."/>
        </authorList>
    </citation>
    <scope>NUCLEOTIDE SEQUENCE [LARGE SCALE GENOMIC DNA]</scope>
    <source>
        <strain evidence="12">CGMCC 1.12482</strain>
    </source>
</reference>
<evidence type="ECO:0000256" key="5">
    <source>
        <dbReference type="ARBA" id="ARBA00022909"/>
    </source>
</evidence>
<dbReference type="NCBIfam" id="TIGR03461">
    <property type="entry name" value="pabC_Proteo"/>
    <property type="match status" value="1"/>
</dbReference>
<dbReference type="Gene3D" id="3.30.470.10">
    <property type="match status" value="1"/>
</dbReference>
<evidence type="ECO:0000256" key="7">
    <source>
        <dbReference type="ARBA" id="ARBA00035633"/>
    </source>
</evidence>
<dbReference type="EMBL" id="BMFF01000004">
    <property type="protein sequence ID" value="GGD03963.1"/>
    <property type="molecule type" value="Genomic_DNA"/>
</dbReference>
<dbReference type="PANTHER" id="PTHR42743:SF2">
    <property type="entry name" value="AMINODEOXYCHORISMATE LYASE"/>
    <property type="match status" value="1"/>
</dbReference>
<comment type="cofactor">
    <cofactor evidence="1">
        <name>pyridoxal 5'-phosphate</name>
        <dbReference type="ChEBI" id="CHEBI:597326"/>
    </cofactor>
</comment>
<comment type="similarity">
    <text evidence="2">Belongs to the class-IV pyridoxal-phosphate-dependent aminotransferase family.</text>
</comment>
<sequence>MADPSLDNLQLPQTMVNGQQRSEVSVLDRGLAYGDGLFETMRVVDGRIALLDYHLARLRRGLLALKMDADQTAIISELNALAGQLGDGVLKMTLTRGIGKRGYGIPAQAQPTRICQSFAPTGYPIENARTGIRLFECQTRLAVQPLLAGIKHLNRLEQVLARSEWSDSIHAEGMVRDTLGNVIECTMSNLFMLHGERWVTPDLSGCGVQGVMRDYLIDRLGQAGESVEVRKVDFSTLLESTEVFCCNSLYGVWPVIGLADTSWSIGSRTRQAQRLAEQVIK</sequence>
<keyword evidence="4" id="KW-0663">Pyridoxal phosphate</keyword>
<dbReference type="GO" id="GO:0016829">
    <property type="term" value="F:lyase activity"/>
    <property type="evidence" value="ECO:0007669"/>
    <property type="project" value="UniProtKB-KW"/>
</dbReference>
<dbReference type="Gene3D" id="3.20.10.10">
    <property type="entry name" value="D-amino Acid Aminotransferase, subunit A, domain 2"/>
    <property type="match status" value="1"/>
</dbReference>
<evidence type="ECO:0000256" key="9">
    <source>
        <dbReference type="ARBA" id="ARBA00049529"/>
    </source>
</evidence>
<evidence type="ECO:0000256" key="4">
    <source>
        <dbReference type="ARBA" id="ARBA00022898"/>
    </source>
</evidence>
<evidence type="ECO:0000256" key="10">
    <source>
        <dbReference type="NCBIfam" id="TIGR03461"/>
    </source>
</evidence>
<keyword evidence="6 11" id="KW-0456">Lyase</keyword>
<evidence type="ECO:0000256" key="8">
    <source>
        <dbReference type="ARBA" id="ARBA00035676"/>
    </source>
</evidence>
<organism evidence="11 12">
    <name type="scientific">Halopseudomonas salina</name>
    <dbReference type="NCBI Taxonomy" id="1323744"/>
    <lineage>
        <taxon>Bacteria</taxon>
        <taxon>Pseudomonadati</taxon>
        <taxon>Pseudomonadota</taxon>
        <taxon>Gammaproteobacteria</taxon>
        <taxon>Pseudomonadales</taxon>
        <taxon>Pseudomonadaceae</taxon>
        <taxon>Halopseudomonas</taxon>
    </lineage>
</organism>
<evidence type="ECO:0000313" key="12">
    <source>
        <dbReference type="Proteomes" id="UP000638188"/>
    </source>
</evidence>
<evidence type="ECO:0000256" key="1">
    <source>
        <dbReference type="ARBA" id="ARBA00001933"/>
    </source>
</evidence>
<evidence type="ECO:0000256" key="3">
    <source>
        <dbReference type="ARBA" id="ARBA00011738"/>
    </source>
</evidence>
<protein>
    <recommendedName>
        <fullName evidence="8 10">Aminodeoxychorismate lyase</fullName>
        <ecNumber evidence="8 10">4.1.3.38</ecNumber>
    </recommendedName>
</protein>
<evidence type="ECO:0000313" key="11">
    <source>
        <dbReference type="EMBL" id="GGD03963.1"/>
    </source>
</evidence>
<dbReference type="Proteomes" id="UP000638188">
    <property type="component" value="Unassembled WGS sequence"/>
</dbReference>
<keyword evidence="12" id="KW-1185">Reference proteome</keyword>
<comment type="caution">
    <text evidence="11">The sequence shown here is derived from an EMBL/GenBank/DDBJ whole genome shotgun (WGS) entry which is preliminary data.</text>
</comment>